<dbReference type="PANTHER" id="PTHR31390">
    <property type="entry name" value="EXPRESSED PROTEIN"/>
    <property type="match status" value="1"/>
</dbReference>
<dbReference type="Proteomes" id="UP001443914">
    <property type="component" value="Unassembled WGS sequence"/>
</dbReference>
<keyword evidence="3" id="KW-1185">Reference proteome</keyword>
<dbReference type="AlphaFoldDB" id="A0AAW1NCM1"/>
<organism evidence="2 3">
    <name type="scientific">Saponaria officinalis</name>
    <name type="common">Common soapwort</name>
    <name type="synonym">Lychnis saponaria</name>
    <dbReference type="NCBI Taxonomy" id="3572"/>
    <lineage>
        <taxon>Eukaryota</taxon>
        <taxon>Viridiplantae</taxon>
        <taxon>Streptophyta</taxon>
        <taxon>Embryophyta</taxon>
        <taxon>Tracheophyta</taxon>
        <taxon>Spermatophyta</taxon>
        <taxon>Magnoliopsida</taxon>
        <taxon>eudicotyledons</taxon>
        <taxon>Gunneridae</taxon>
        <taxon>Pentapetalae</taxon>
        <taxon>Caryophyllales</taxon>
        <taxon>Caryophyllaceae</taxon>
        <taxon>Caryophylleae</taxon>
        <taxon>Saponaria</taxon>
    </lineage>
</organism>
<dbReference type="PANTHER" id="PTHR31390:SF4">
    <property type="entry name" value="DUF3527 DOMAIN-CONTAINING PROTEIN"/>
    <property type="match status" value="1"/>
</dbReference>
<name>A0AAW1NCM1_SAPOF</name>
<feature type="compositionally biased region" description="Low complexity" evidence="1">
    <location>
        <begin position="133"/>
        <end position="159"/>
    </location>
</feature>
<reference evidence="2 3" key="1">
    <citation type="submission" date="2024-03" db="EMBL/GenBank/DDBJ databases">
        <title>WGS assembly of Saponaria officinalis var. Norfolk2.</title>
        <authorList>
            <person name="Jenkins J."/>
            <person name="Shu S."/>
            <person name="Grimwood J."/>
            <person name="Barry K."/>
            <person name="Goodstein D."/>
            <person name="Schmutz J."/>
            <person name="Leebens-Mack J."/>
            <person name="Osbourn A."/>
        </authorList>
    </citation>
    <scope>NUCLEOTIDE SEQUENCE [LARGE SCALE GENOMIC DNA]</scope>
    <source>
        <strain evidence="3">cv. Norfolk2</strain>
        <strain evidence="2">JIC</strain>
        <tissue evidence="2">Leaf</tissue>
    </source>
</reference>
<dbReference type="EMBL" id="JBDFQZ010000001">
    <property type="protein sequence ID" value="KAK9755680.1"/>
    <property type="molecule type" value="Genomic_DNA"/>
</dbReference>
<feature type="region of interest" description="Disordered" evidence="1">
    <location>
        <begin position="382"/>
        <end position="467"/>
    </location>
</feature>
<feature type="compositionally biased region" description="Pro residues" evidence="1">
    <location>
        <begin position="1024"/>
        <end position="1034"/>
    </location>
</feature>
<evidence type="ECO:0000313" key="2">
    <source>
        <dbReference type="EMBL" id="KAK9755680.1"/>
    </source>
</evidence>
<feature type="region of interest" description="Disordered" evidence="1">
    <location>
        <begin position="479"/>
        <end position="557"/>
    </location>
</feature>
<dbReference type="InterPro" id="IPR021916">
    <property type="entry name" value="DUF3527"/>
</dbReference>
<feature type="compositionally biased region" description="Basic and acidic residues" evidence="1">
    <location>
        <begin position="514"/>
        <end position="544"/>
    </location>
</feature>
<sequence length="1034" mass="114150">MKPTSDSRSIPREGISQGAADTSYAPRSRHGTKLRDVLMSDKPNLSYADFHHELTRNPDSSLGKYVGSQQIPVFERRGLKGEELVRYMSHLPSYLEKGKNYQERALNVGVLDWRHLEKWRCSQKQIPPKHGENSPSSSNNSLFSTDGSSTHSSRGQSSSPARQRLQRCSLQYPMETSSKGHLQDAKPSSIRGQGFLPAHKARVCEPQSHPQKVYREGGMLPEIEVFGGNVQKFRDSPVSTDKYLRRQHKVFGPVPLCERKGSDLKSVSEIGQKPIPDKFEGAATWKGKKKIHDVESTKETGRSGEIKLNAVDRGWSDRETLGIGIVPRDPLEHTRPGFTGVASFTANDRLSVEPAEKFLLARHDLEGRRSSVNDTYNQLENTDSCSQQDVGVKNSSQAPHISHQSTSKIGVHKSPSSIKVHGVKPPTEAPHVPSFTARMFSSPVRNRDTHEKKQVAETGRETAVKPTEEVARKALEPIPKSRNPSSIKVHGVKPPTEAPHVPSFSARMFSSPVRNRDTHEKKQVAETGRETAVKPSEEVARKASEPIPKSRNSSPIRRLSSAMGKMIRNAGSRENSPLRRPGTKDCIAKSGSEAAYSFSFIDNPCSDKFLTINSRSRSSPLRRLFDPLLKPRVSNCSEPSKKLSSSVTSSVKSSNKQLHSHPGNSVEAKLRFESGVINLADAHPSLKNASSTLQGLLQVSFKNGLPLFTFAIDNESNILAATVRKSTSPAKGHHTWIYTFFAIREVKRKSGSWLYQVGKTGNHGYVPNVVAQMKVSDSCSSSLIGHENADDLVSREFDLFAVDVGQGDECSTDFHPTDEIAAIIVEIPKIATGNDNKGDNSSYDWLQLSNDNSHNNPQLQHSLLTRNLSTTVVLPSGLHTVPSKGEISRLAQRWRSGGLCDCGGWDLGCQLRVYTNNTEYETKFDSGISQIKLQLFSQSGQDNQPVLSLAPFKERIYSVEFSSSFSLLQAFAVSLSFIDCRRPPDLSEPNNVLEKVSSEVGVFEIPIRSKTSNKPEAPGRYVSYPPPHSPVGRV</sequence>
<dbReference type="EMBL" id="JBDFQZ010000001">
    <property type="protein sequence ID" value="KAK9755682.1"/>
    <property type="molecule type" value="Genomic_DNA"/>
</dbReference>
<feature type="region of interest" description="Disordered" evidence="1">
    <location>
        <begin position="635"/>
        <end position="665"/>
    </location>
</feature>
<gene>
    <name evidence="2" type="ORF">RND81_01G043000</name>
</gene>
<accession>A0AAW1NCM1</accession>
<evidence type="ECO:0000313" key="3">
    <source>
        <dbReference type="Proteomes" id="UP001443914"/>
    </source>
</evidence>
<comment type="caution">
    <text evidence="2">The sequence shown here is derived from an EMBL/GenBank/DDBJ whole genome shotgun (WGS) entry which is preliminary data.</text>
</comment>
<dbReference type="Pfam" id="PF12043">
    <property type="entry name" value="DUF3527"/>
    <property type="match status" value="2"/>
</dbReference>
<feature type="region of interest" description="Disordered" evidence="1">
    <location>
        <begin position="124"/>
        <end position="164"/>
    </location>
</feature>
<feature type="compositionally biased region" description="Polar residues" evidence="1">
    <location>
        <begin position="382"/>
        <end position="408"/>
    </location>
</feature>
<feature type="region of interest" description="Disordered" evidence="1">
    <location>
        <begin position="1"/>
        <end position="30"/>
    </location>
</feature>
<feature type="region of interest" description="Disordered" evidence="1">
    <location>
        <begin position="1011"/>
        <end position="1034"/>
    </location>
</feature>
<feature type="compositionally biased region" description="Low complexity" evidence="1">
    <location>
        <begin position="635"/>
        <end position="656"/>
    </location>
</feature>
<feature type="compositionally biased region" description="Basic and acidic residues" evidence="1">
    <location>
        <begin position="445"/>
        <end position="467"/>
    </location>
</feature>
<protein>
    <submittedName>
        <fullName evidence="2">Uncharacterized protein</fullName>
    </submittedName>
</protein>
<evidence type="ECO:0000256" key="1">
    <source>
        <dbReference type="SAM" id="MobiDB-lite"/>
    </source>
</evidence>
<proteinExistence type="predicted"/>